<keyword evidence="2" id="KW-1185">Reference proteome</keyword>
<gene>
    <name evidence="1" type="ORF">EXIGLDRAFT_465035</name>
</gene>
<dbReference type="AlphaFoldDB" id="A0A165K209"/>
<organism evidence="1 2">
    <name type="scientific">Exidia glandulosa HHB12029</name>
    <dbReference type="NCBI Taxonomy" id="1314781"/>
    <lineage>
        <taxon>Eukaryota</taxon>
        <taxon>Fungi</taxon>
        <taxon>Dikarya</taxon>
        <taxon>Basidiomycota</taxon>
        <taxon>Agaricomycotina</taxon>
        <taxon>Agaricomycetes</taxon>
        <taxon>Auriculariales</taxon>
        <taxon>Exidiaceae</taxon>
        <taxon>Exidia</taxon>
    </lineage>
</organism>
<name>A0A165K209_EXIGL</name>
<dbReference type="Proteomes" id="UP000077266">
    <property type="component" value="Unassembled WGS sequence"/>
</dbReference>
<sequence length="159" mass="17524">MSRAGGLIPTPPRDFCRDMRVKNSKHLLQRLIDVRKRTEPSLGRTHSLVCPDVMTVLAYRIRTLPSTVIASLPLGQVTIPASVLPSATAFTGHYALVATSTDCAPVGRYRFHGRYNTRGTRSLFQACRSRRLLGHLHRCVVASGWRLEGLNQGCPCSAV</sequence>
<evidence type="ECO:0000313" key="2">
    <source>
        <dbReference type="Proteomes" id="UP000077266"/>
    </source>
</evidence>
<dbReference type="InParanoid" id="A0A165K209"/>
<accession>A0A165K209</accession>
<proteinExistence type="predicted"/>
<dbReference type="EMBL" id="KV425953">
    <property type="protein sequence ID" value="KZV95670.1"/>
    <property type="molecule type" value="Genomic_DNA"/>
</dbReference>
<protein>
    <submittedName>
        <fullName evidence="1">Uncharacterized protein</fullName>
    </submittedName>
</protein>
<reference evidence="1 2" key="1">
    <citation type="journal article" date="2016" name="Mol. Biol. Evol.">
        <title>Comparative Genomics of Early-Diverging Mushroom-Forming Fungi Provides Insights into the Origins of Lignocellulose Decay Capabilities.</title>
        <authorList>
            <person name="Nagy L.G."/>
            <person name="Riley R."/>
            <person name="Tritt A."/>
            <person name="Adam C."/>
            <person name="Daum C."/>
            <person name="Floudas D."/>
            <person name="Sun H."/>
            <person name="Yadav J.S."/>
            <person name="Pangilinan J."/>
            <person name="Larsson K.H."/>
            <person name="Matsuura K."/>
            <person name="Barry K."/>
            <person name="Labutti K."/>
            <person name="Kuo R."/>
            <person name="Ohm R.A."/>
            <person name="Bhattacharya S.S."/>
            <person name="Shirouzu T."/>
            <person name="Yoshinaga Y."/>
            <person name="Martin F.M."/>
            <person name="Grigoriev I.V."/>
            <person name="Hibbett D.S."/>
        </authorList>
    </citation>
    <scope>NUCLEOTIDE SEQUENCE [LARGE SCALE GENOMIC DNA]</scope>
    <source>
        <strain evidence="1 2">HHB12029</strain>
    </source>
</reference>
<evidence type="ECO:0000313" key="1">
    <source>
        <dbReference type="EMBL" id="KZV95670.1"/>
    </source>
</evidence>